<keyword evidence="3" id="KW-1185">Reference proteome</keyword>
<dbReference type="Pfam" id="PF14090">
    <property type="entry name" value="HTH_39"/>
    <property type="match status" value="1"/>
</dbReference>
<sequence>MAGKSILPAAFSSDITEQAVNKCGGQIMNNISTAAISAQKYSDATAQPLPDTSYATQRSFILQRLREHPHSTLELRALGICSPAPRINELRNQGYVIETTRRHEYDSAGVVHSIAVYTLLTNTHKQNG</sequence>
<organism evidence="2 3">
    <name type="scientific">Snodgrassella communis</name>
    <dbReference type="NCBI Taxonomy" id="2946699"/>
    <lineage>
        <taxon>Bacteria</taxon>
        <taxon>Pseudomonadati</taxon>
        <taxon>Pseudomonadota</taxon>
        <taxon>Betaproteobacteria</taxon>
        <taxon>Neisseriales</taxon>
        <taxon>Neisseriaceae</taxon>
        <taxon>Snodgrassella</taxon>
    </lineage>
</organism>
<dbReference type="InterPro" id="IPR055245">
    <property type="entry name" value="HTH_proteobacteria"/>
</dbReference>
<name>A0A836MR59_9NEIS</name>
<proteinExistence type="predicted"/>
<dbReference type="EMBL" id="JFZV01000006">
    <property type="protein sequence ID" value="KDN14567.1"/>
    <property type="molecule type" value="Genomic_DNA"/>
</dbReference>
<reference evidence="2 3" key="1">
    <citation type="submission" date="2014-03" db="EMBL/GenBank/DDBJ databases">
        <title>The genomes of two eusocial bee gut symbionts.</title>
        <authorList>
            <person name="Kwong W.K."/>
            <person name="Engel P."/>
            <person name="Koch H."/>
            <person name="Moran N.A."/>
        </authorList>
    </citation>
    <scope>NUCLEOTIDE SEQUENCE [LARGE SCALE GENOMIC DNA]</scope>
    <source>
        <strain evidence="3">wkB29</strain>
    </source>
</reference>
<gene>
    <name evidence="2" type="ORF">SALWKB29_1357</name>
</gene>
<evidence type="ECO:0000313" key="2">
    <source>
        <dbReference type="EMBL" id="KDN14567.1"/>
    </source>
</evidence>
<evidence type="ECO:0000259" key="1">
    <source>
        <dbReference type="Pfam" id="PF14090"/>
    </source>
</evidence>
<dbReference type="Proteomes" id="UP000027170">
    <property type="component" value="Unassembled WGS sequence"/>
</dbReference>
<feature type="domain" description="Winged helix-turn-helix" evidence="1">
    <location>
        <begin position="56"/>
        <end position="120"/>
    </location>
</feature>
<comment type="caution">
    <text evidence="2">The sequence shown here is derived from an EMBL/GenBank/DDBJ whole genome shotgun (WGS) entry which is preliminary data.</text>
</comment>
<protein>
    <recommendedName>
        <fullName evidence="1">Winged helix-turn-helix domain-containing protein</fullName>
    </recommendedName>
</protein>
<accession>A0A836MR59</accession>
<evidence type="ECO:0000313" key="3">
    <source>
        <dbReference type="Proteomes" id="UP000027170"/>
    </source>
</evidence>
<dbReference type="AlphaFoldDB" id="A0A836MR59"/>